<evidence type="ECO:0000313" key="1">
    <source>
        <dbReference type="EMBL" id="OCX11249.1"/>
    </source>
</evidence>
<comment type="caution">
    <text evidence="1">The sequence shown here is derived from an EMBL/GenBank/DDBJ whole genome shotgun (WGS) entry which is preliminary data.</text>
</comment>
<dbReference type="Proteomes" id="UP000095143">
    <property type="component" value="Unassembled WGS sequence"/>
</dbReference>
<name>A0A1C2D932_9PSED</name>
<sequence>MIARSLELSLSHDAAYKLAQQIFLRMRDRHQPRFCGVFEMVMTALDPYQIPTISFNVSNQLSAIHMTSMFGSAVVIITTS</sequence>
<dbReference type="AlphaFoldDB" id="A0A1C2D932"/>
<proteinExistence type="predicted"/>
<protein>
    <submittedName>
        <fullName evidence="1">Uncharacterized protein</fullName>
    </submittedName>
</protein>
<organism evidence="1 2">
    <name type="scientific">Pseudomonas graminis</name>
    <dbReference type="NCBI Taxonomy" id="158627"/>
    <lineage>
        <taxon>Bacteria</taxon>
        <taxon>Pseudomonadati</taxon>
        <taxon>Pseudomonadota</taxon>
        <taxon>Gammaproteobacteria</taxon>
        <taxon>Pseudomonadales</taxon>
        <taxon>Pseudomonadaceae</taxon>
        <taxon>Pseudomonas</taxon>
    </lineage>
</organism>
<accession>A0A1C2D932</accession>
<evidence type="ECO:0000313" key="2">
    <source>
        <dbReference type="Proteomes" id="UP000095143"/>
    </source>
</evidence>
<dbReference type="EMBL" id="MDEN01000069">
    <property type="protein sequence ID" value="OCX11249.1"/>
    <property type="molecule type" value="Genomic_DNA"/>
</dbReference>
<reference evidence="1 2" key="1">
    <citation type="submission" date="2016-08" db="EMBL/GenBank/DDBJ databases">
        <title>Whole genome sequence of Pseudomonas graminis strain UASWS1507, a potential biological control agent for agriculture.</title>
        <authorList>
            <person name="Crovadore J."/>
            <person name="Calmin G."/>
            <person name="Chablais R."/>
            <person name="Cochard B."/>
            <person name="Lefort F."/>
        </authorList>
    </citation>
    <scope>NUCLEOTIDE SEQUENCE [LARGE SCALE GENOMIC DNA]</scope>
    <source>
        <strain evidence="1 2">UASWS1507</strain>
    </source>
</reference>
<gene>
    <name evidence="1" type="ORF">BBI10_23910</name>
</gene>